<dbReference type="CDD" id="cd03445">
    <property type="entry name" value="Thioesterase_II_repeat2"/>
    <property type="match status" value="1"/>
</dbReference>
<dbReference type="GO" id="GO:0047617">
    <property type="term" value="F:fatty acyl-CoA hydrolase activity"/>
    <property type="evidence" value="ECO:0007669"/>
    <property type="project" value="InterPro"/>
</dbReference>
<dbReference type="InterPro" id="IPR049449">
    <property type="entry name" value="TesB_ACOT8-like_N"/>
</dbReference>
<evidence type="ECO:0008006" key="5">
    <source>
        <dbReference type="Google" id="ProtNLM"/>
    </source>
</evidence>
<feature type="domain" description="Acyl-CoA thioesterase-like N-terminal HotDog" evidence="1">
    <location>
        <begin position="40"/>
        <end position="121"/>
    </location>
</feature>
<dbReference type="GO" id="GO:0005782">
    <property type="term" value="C:peroxisomal matrix"/>
    <property type="evidence" value="ECO:0007669"/>
    <property type="project" value="UniProtKB-SubCell"/>
</dbReference>
<gene>
    <name evidence="3" type="ORF">FE257_006274</name>
</gene>
<keyword evidence="4" id="KW-1185">Reference proteome</keyword>
<evidence type="ECO:0000259" key="2">
    <source>
        <dbReference type="Pfam" id="PF20789"/>
    </source>
</evidence>
<comment type="caution">
    <text evidence="3">The sequence shown here is derived from an EMBL/GenBank/DDBJ whole genome shotgun (WGS) entry which is preliminary data.</text>
</comment>
<dbReference type="EMBL" id="VCAU01000029">
    <property type="protein sequence ID" value="KAF9890113.1"/>
    <property type="molecule type" value="Genomic_DNA"/>
</dbReference>
<dbReference type="AlphaFoldDB" id="A0AAD4GW33"/>
<name>A0AAD4GW33_ASPNN</name>
<dbReference type="Pfam" id="PF20789">
    <property type="entry name" value="4HBT_3C"/>
    <property type="match status" value="1"/>
</dbReference>
<sequence>MTSPPTSDCREDSSPIEKQLKLISSPEKGRDTFVNQFPLWRPGARGIFGGIAIAQSLRAAQATVDDKFHVHSMHCSFIFAGKPDMAITYSVERVRDGRSFCTRSVRATQHGRPIFIANISFALPVQATNIVEHAETPPPNVPFVPEVVESPVKPHGIPSDTPFINKSVGVRSLSSSAGPQDKRMHQWIKAQGVMPSDTGMHLAALAFMSDSYFLAAVPHSHEIWHFEHPPVTEFYQTTQDIFSTSTTHSKVPRPHYDLSPKDPVRPVREVAMMVSLDHTIYFHNQSKLRADEWLLAEVHTSWAGESRGLMHQRIWSRDGVLLATCIQEGIVRLGSEKSSRL</sequence>
<evidence type="ECO:0000259" key="1">
    <source>
        <dbReference type="Pfam" id="PF13622"/>
    </source>
</evidence>
<dbReference type="Pfam" id="PF13622">
    <property type="entry name" value="4HBT_3"/>
    <property type="match status" value="1"/>
</dbReference>
<accession>A0AAD4GW33</accession>
<protein>
    <recommendedName>
        <fullName evidence="5">Acyl-CoA thioesterase II</fullName>
    </recommendedName>
</protein>
<reference evidence="3" key="1">
    <citation type="journal article" date="2019" name="Beilstein J. Org. Chem.">
        <title>Nanangenines: drimane sesquiterpenoids as the dominant metabolite cohort of a novel Australian fungus, Aspergillus nanangensis.</title>
        <authorList>
            <person name="Lacey H.J."/>
            <person name="Gilchrist C.L.M."/>
            <person name="Crombie A."/>
            <person name="Kalaitzis J.A."/>
            <person name="Vuong D."/>
            <person name="Rutledge P.J."/>
            <person name="Turner P."/>
            <person name="Pitt J.I."/>
            <person name="Lacey E."/>
            <person name="Chooi Y.H."/>
            <person name="Piggott A.M."/>
        </authorList>
    </citation>
    <scope>NUCLEOTIDE SEQUENCE</scope>
    <source>
        <strain evidence="3">MST-FP2251</strain>
    </source>
</reference>
<dbReference type="InterPro" id="IPR049450">
    <property type="entry name" value="ACOT8-like_C"/>
</dbReference>
<proteinExistence type="predicted"/>
<dbReference type="InterPro" id="IPR029069">
    <property type="entry name" value="HotDog_dom_sf"/>
</dbReference>
<dbReference type="PANTHER" id="PTHR11066">
    <property type="entry name" value="ACYL-COA THIOESTERASE"/>
    <property type="match status" value="1"/>
</dbReference>
<dbReference type="Gene3D" id="3.10.129.10">
    <property type="entry name" value="Hotdog Thioesterase"/>
    <property type="match status" value="2"/>
</dbReference>
<dbReference type="SUPFAM" id="SSF54637">
    <property type="entry name" value="Thioesterase/thiol ester dehydrase-isomerase"/>
    <property type="match status" value="2"/>
</dbReference>
<evidence type="ECO:0000313" key="4">
    <source>
        <dbReference type="Proteomes" id="UP001194746"/>
    </source>
</evidence>
<dbReference type="PANTHER" id="PTHR11066:SF34">
    <property type="entry name" value="ACYL-COENZYME A THIOESTERASE 8"/>
    <property type="match status" value="1"/>
</dbReference>
<organism evidence="3 4">
    <name type="scientific">Aspergillus nanangensis</name>
    <dbReference type="NCBI Taxonomy" id="2582783"/>
    <lineage>
        <taxon>Eukaryota</taxon>
        <taxon>Fungi</taxon>
        <taxon>Dikarya</taxon>
        <taxon>Ascomycota</taxon>
        <taxon>Pezizomycotina</taxon>
        <taxon>Eurotiomycetes</taxon>
        <taxon>Eurotiomycetidae</taxon>
        <taxon>Eurotiales</taxon>
        <taxon>Aspergillaceae</taxon>
        <taxon>Aspergillus</taxon>
        <taxon>Aspergillus subgen. Circumdati</taxon>
    </lineage>
</organism>
<evidence type="ECO:0000313" key="3">
    <source>
        <dbReference type="EMBL" id="KAF9890113.1"/>
    </source>
</evidence>
<feature type="domain" description="Acyl-CoA thioesterase-like C-terminal" evidence="2">
    <location>
        <begin position="161"/>
        <end position="331"/>
    </location>
</feature>
<dbReference type="GO" id="GO:0009062">
    <property type="term" value="P:fatty acid catabolic process"/>
    <property type="evidence" value="ECO:0007669"/>
    <property type="project" value="TreeGrafter"/>
</dbReference>
<reference evidence="3" key="2">
    <citation type="submission" date="2020-02" db="EMBL/GenBank/DDBJ databases">
        <authorList>
            <person name="Gilchrist C.L.M."/>
            <person name="Chooi Y.-H."/>
        </authorList>
    </citation>
    <scope>NUCLEOTIDE SEQUENCE</scope>
    <source>
        <strain evidence="3">MST-FP2251</strain>
    </source>
</reference>
<dbReference type="CDD" id="cd03444">
    <property type="entry name" value="Thioesterase_II_repeat1"/>
    <property type="match status" value="1"/>
</dbReference>
<dbReference type="Proteomes" id="UP001194746">
    <property type="component" value="Unassembled WGS sequence"/>
</dbReference>
<dbReference type="InterPro" id="IPR003703">
    <property type="entry name" value="Acyl_CoA_thio"/>
</dbReference>
<dbReference type="GO" id="GO:0006637">
    <property type="term" value="P:acyl-CoA metabolic process"/>
    <property type="evidence" value="ECO:0007669"/>
    <property type="project" value="InterPro"/>
</dbReference>